<dbReference type="PROSITE" id="PS50977">
    <property type="entry name" value="HTH_TETR_2"/>
    <property type="match status" value="1"/>
</dbReference>
<dbReference type="Gene3D" id="1.10.357.10">
    <property type="entry name" value="Tetracycline Repressor, domain 2"/>
    <property type="match status" value="1"/>
</dbReference>
<dbReference type="RefSeq" id="WP_387723585.1">
    <property type="nucleotide sequence ID" value="NZ_JBIAPI010000010.1"/>
</dbReference>
<dbReference type="InterPro" id="IPR023772">
    <property type="entry name" value="DNA-bd_HTH_TetR-type_CS"/>
</dbReference>
<organism evidence="7 8">
    <name type="scientific">Nocardia suismassiliense</name>
    <dbReference type="NCBI Taxonomy" id="2077092"/>
    <lineage>
        <taxon>Bacteria</taxon>
        <taxon>Bacillati</taxon>
        <taxon>Actinomycetota</taxon>
        <taxon>Actinomycetes</taxon>
        <taxon>Mycobacteriales</taxon>
        <taxon>Nocardiaceae</taxon>
        <taxon>Nocardia</taxon>
    </lineage>
</organism>
<dbReference type="PROSITE" id="PS01081">
    <property type="entry name" value="HTH_TETR_1"/>
    <property type="match status" value="1"/>
</dbReference>
<dbReference type="SUPFAM" id="SSF48498">
    <property type="entry name" value="Tetracyclin repressor-like, C-terminal domain"/>
    <property type="match status" value="1"/>
</dbReference>
<feature type="domain" description="HTH tetR-type" evidence="6">
    <location>
        <begin position="11"/>
        <end position="71"/>
    </location>
</feature>
<dbReference type="PANTHER" id="PTHR30055">
    <property type="entry name" value="HTH-TYPE TRANSCRIPTIONAL REGULATOR RUTR"/>
    <property type="match status" value="1"/>
</dbReference>
<dbReference type="InterPro" id="IPR036271">
    <property type="entry name" value="Tet_transcr_reg_TetR-rel_C_sf"/>
</dbReference>
<proteinExistence type="predicted"/>
<evidence type="ECO:0000313" key="7">
    <source>
        <dbReference type="EMBL" id="MFF3227486.1"/>
    </source>
</evidence>
<accession>A0ABW6R1U0</accession>
<protein>
    <submittedName>
        <fullName evidence="7">TetR/AcrR family transcriptional regulator</fullName>
    </submittedName>
</protein>
<keyword evidence="8" id="KW-1185">Reference proteome</keyword>
<keyword evidence="4" id="KW-0804">Transcription</keyword>
<reference evidence="7 8" key="1">
    <citation type="submission" date="2024-10" db="EMBL/GenBank/DDBJ databases">
        <title>The Natural Products Discovery Center: Release of the First 8490 Sequenced Strains for Exploring Actinobacteria Biosynthetic Diversity.</title>
        <authorList>
            <person name="Kalkreuter E."/>
            <person name="Kautsar S.A."/>
            <person name="Yang D."/>
            <person name="Bader C.D."/>
            <person name="Teijaro C.N."/>
            <person name="Fluegel L."/>
            <person name="Davis C.M."/>
            <person name="Simpson J.R."/>
            <person name="Lauterbach L."/>
            <person name="Steele A.D."/>
            <person name="Gui C."/>
            <person name="Meng S."/>
            <person name="Li G."/>
            <person name="Viehrig K."/>
            <person name="Ye F."/>
            <person name="Su P."/>
            <person name="Kiefer A.F."/>
            <person name="Nichols A."/>
            <person name="Cepeda A.J."/>
            <person name="Yan W."/>
            <person name="Fan B."/>
            <person name="Jiang Y."/>
            <person name="Adhikari A."/>
            <person name="Zheng C.-J."/>
            <person name="Schuster L."/>
            <person name="Cowan T.M."/>
            <person name="Smanski M.J."/>
            <person name="Chevrette M.G."/>
            <person name="De Carvalho L.P.S."/>
            <person name="Shen B."/>
        </authorList>
    </citation>
    <scope>NUCLEOTIDE SEQUENCE [LARGE SCALE GENOMIC DNA]</scope>
    <source>
        <strain evidence="7 8">NPDC003040</strain>
    </source>
</reference>
<evidence type="ECO:0000256" key="5">
    <source>
        <dbReference type="PROSITE-ProRule" id="PRU00335"/>
    </source>
</evidence>
<dbReference type="Proteomes" id="UP001601948">
    <property type="component" value="Unassembled WGS sequence"/>
</dbReference>
<evidence type="ECO:0000313" key="8">
    <source>
        <dbReference type="Proteomes" id="UP001601948"/>
    </source>
</evidence>
<gene>
    <name evidence="7" type="ORF">ACFYV7_32130</name>
</gene>
<keyword evidence="1" id="KW-0678">Repressor</keyword>
<dbReference type="InterPro" id="IPR001647">
    <property type="entry name" value="HTH_TetR"/>
</dbReference>
<evidence type="ECO:0000256" key="4">
    <source>
        <dbReference type="ARBA" id="ARBA00023163"/>
    </source>
</evidence>
<comment type="caution">
    <text evidence="7">The sequence shown here is derived from an EMBL/GenBank/DDBJ whole genome shotgun (WGS) entry which is preliminary data.</text>
</comment>
<evidence type="ECO:0000256" key="2">
    <source>
        <dbReference type="ARBA" id="ARBA00023015"/>
    </source>
</evidence>
<feature type="DNA-binding region" description="H-T-H motif" evidence="5">
    <location>
        <begin position="34"/>
        <end position="53"/>
    </location>
</feature>
<dbReference type="InterPro" id="IPR050109">
    <property type="entry name" value="HTH-type_TetR-like_transc_reg"/>
</dbReference>
<dbReference type="PRINTS" id="PR00455">
    <property type="entry name" value="HTHTETR"/>
</dbReference>
<dbReference type="Pfam" id="PF00440">
    <property type="entry name" value="TetR_N"/>
    <property type="match status" value="1"/>
</dbReference>
<evidence type="ECO:0000256" key="1">
    <source>
        <dbReference type="ARBA" id="ARBA00022491"/>
    </source>
</evidence>
<dbReference type="SUPFAM" id="SSF46689">
    <property type="entry name" value="Homeodomain-like"/>
    <property type="match status" value="1"/>
</dbReference>
<evidence type="ECO:0000259" key="6">
    <source>
        <dbReference type="PROSITE" id="PS50977"/>
    </source>
</evidence>
<keyword evidence="3 5" id="KW-0238">DNA-binding</keyword>
<dbReference type="EMBL" id="JBIAPI010000010">
    <property type="protein sequence ID" value="MFF3227486.1"/>
    <property type="molecule type" value="Genomic_DNA"/>
</dbReference>
<dbReference type="Pfam" id="PF13977">
    <property type="entry name" value="TetR_C_6"/>
    <property type="match status" value="1"/>
</dbReference>
<evidence type="ECO:0000256" key="3">
    <source>
        <dbReference type="ARBA" id="ARBA00023125"/>
    </source>
</evidence>
<sequence length="215" mass="23306">MPRPIDPLRHQARRLEIIDAGLTAFAEHGYAGATTAIICRIAGIGSGTFFHYFPTKDALLVAILDHNTVETREFFEQQADPDDPRRLVLGYVEHAAAGLLDPRAAGFISVVGGLTHRPEIALALRTDDETARTALQAAVRAAQRVQHVRGDVPAERLAEWILLLLDGFAARVVASDDFVAEQEIGMLNEQVTLLLDGPPASDERRSATAGRGAVR</sequence>
<dbReference type="InterPro" id="IPR009057">
    <property type="entry name" value="Homeodomain-like_sf"/>
</dbReference>
<name>A0ABW6R1U0_9NOCA</name>
<dbReference type="InterPro" id="IPR039538">
    <property type="entry name" value="BetI_C"/>
</dbReference>
<keyword evidence="2" id="KW-0805">Transcription regulation</keyword>
<dbReference type="PANTHER" id="PTHR30055:SF234">
    <property type="entry name" value="HTH-TYPE TRANSCRIPTIONAL REGULATOR BETI"/>
    <property type="match status" value="1"/>
</dbReference>